<dbReference type="InterPro" id="IPR006311">
    <property type="entry name" value="TAT_signal"/>
</dbReference>
<evidence type="ECO:0000256" key="2">
    <source>
        <dbReference type="ARBA" id="ARBA00008520"/>
    </source>
</evidence>
<dbReference type="PANTHER" id="PTHR43649:SF34">
    <property type="entry name" value="ABC TRANSPORTER PERIPLASMIC-BINDING PROTEIN YCJN-RELATED"/>
    <property type="match status" value="1"/>
</dbReference>
<comment type="similarity">
    <text evidence="2">Belongs to the bacterial solute-binding protein 1 family.</text>
</comment>
<keyword evidence="3" id="KW-0813">Transport</keyword>
<protein>
    <submittedName>
        <fullName evidence="6">Extracellular solute-binding protein</fullName>
    </submittedName>
</protein>
<dbReference type="GO" id="GO:0042597">
    <property type="term" value="C:periplasmic space"/>
    <property type="evidence" value="ECO:0007669"/>
    <property type="project" value="UniProtKB-SubCell"/>
</dbReference>
<dbReference type="Pfam" id="PF13416">
    <property type="entry name" value="SBP_bac_8"/>
    <property type="match status" value="1"/>
</dbReference>
<dbReference type="PANTHER" id="PTHR43649">
    <property type="entry name" value="ARABINOSE-BINDING PROTEIN-RELATED"/>
    <property type="match status" value="1"/>
</dbReference>
<organism evidence="6">
    <name type="scientific">Thermomicrobium roseum</name>
    <dbReference type="NCBI Taxonomy" id="500"/>
    <lineage>
        <taxon>Bacteria</taxon>
        <taxon>Pseudomonadati</taxon>
        <taxon>Thermomicrobiota</taxon>
        <taxon>Thermomicrobia</taxon>
        <taxon>Thermomicrobiales</taxon>
        <taxon>Thermomicrobiaceae</taxon>
        <taxon>Thermomicrobium</taxon>
    </lineage>
</organism>
<dbReference type="SUPFAM" id="SSF53850">
    <property type="entry name" value="Periplasmic binding protein-like II"/>
    <property type="match status" value="1"/>
</dbReference>
<evidence type="ECO:0000256" key="1">
    <source>
        <dbReference type="ARBA" id="ARBA00004418"/>
    </source>
</evidence>
<dbReference type="AlphaFoldDB" id="A0A7C1JQM3"/>
<dbReference type="InterPro" id="IPR006059">
    <property type="entry name" value="SBP"/>
</dbReference>
<evidence type="ECO:0000313" key="6">
    <source>
        <dbReference type="EMBL" id="HEF65902.1"/>
    </source>
</evidence>
<comment type="caution">
    <text evidence="6">The sequence shown here is derived from an EMBL/GenBank/DDBJ whole genome shotgun (WGS) entry which is preliminary data.</text>
</comment>
<gene>
    <name evidence="6" type="ORF">ENP47_09935</name>
</gene>
<feature type="compositionally biased region" description="Low complexity" evidence="5">
    <location>
        <begin position="56"/>
        <end position="80"/>
    </location>
</feature>
<evidence type="ECO:0000256" key="4">
    <source>
        <dbReference type="ARBA" id="ARBA00022729"/>
    </source>
</evidence>
<dbReference type="PROSITE" id="PS51318">
    <property type="entry name" value="TAT"/>
    <property type="match status" value="1"/>
</dbReference>
<name>A0A7C1JQM3_THERO</name>
<evidence type="ECO:0000256" key="3">
    <source>
        <dbReference type="ARBA" id="ARBA00022448"/>
    </source>
</evidence>
<comment type="subcellular location">
    <subcellularLocation>
        <location evidence="1">Periplasm</location>
    </subcellularLocation>
</comment>
<keyword evidence="4" id="KW-0732">Signal</keyword>
<dbReference type="Gene3D" id="3.40.190.10">
    <property type="entry name" value="Periplasmic binding protein-like II"/>
    <property type="match status" value="1"/>
</dbReference>
<evidence type="ECO:0000256" key="5">
    <source>
        <dbReference type="SAM" id="MobiDB-lite"/>
    </source>
</evidence>
<sequence length="483" mass="52744">MTNSTEGRWLGGKLSRRALVRGIALGVAAPVVSGLLAACAREQATPTAAPQPTPTTAPAQQPTPTAAAAATPTPAATPTATPVVLKGTKLNILFGTFFVPETQDLMKQQLQEFGKETGVEATIDFINWPDLQPKISAAVQAGAGPDIVGMWDTWPSLYKEALVDVHDIVEKRIKGEGDYFDWVKKTVLVGDQWLSIPIGAPTSAQVFRKSVLQKAGWPDPNNPPDTWEDLFKIGVEMKKNGMPLGQAFGHSTGDPPSFCYAFMWAYGAMEVEADGKTVAFNKPQFVEGMKLFLSYWKQAFDETGLSWDDATNNRAFLAGQIGWTFNGSSIYIAAKKQAPDIAEDIIHHIYPKGPAGRFNNLGSWSVGILKYSKNIAGAKAFLEWWTAPEQFRKWLEIQQGYQVAPTAYYLNDPYYKADPKLVPYVEAAKYGRNKGYAGLGNEKAAEAFARYIVVDTFARAIQSGNAEEAIQWGASELQKIYGA</sequence>
<accession>A0A7C1JQM3</accession>
<dbReference type="InterPro" id="IPR050490">
    <property type="entry name" value="Bact_solute-bd_prot1"/>
</dbReference>
<feature type="region of interest" description="Disordered" evidence="5">
    <location>
        <begin position="46"/>
        <end position="80"/>
    </location>
</feature>
<proteinExistence type="inferred from homology"/>
<reference evidence="6" key="1">
    <citation type="journal article" date="2020" name="mSystems">
        <title>Genome- and Community-Level Interaction Insights into Carbon Utilization and Element Cycling Functions of Hydrothermarchaeota in Hydrothermal Sediment.</title>
        <authorList>
            <person name="Zhou Z."/>
            <person name="Liu Y."/>
            <person name="Xu W."/>
            <person name="Pan J."/>
            <person name="Luo Z.H."/>
            <person name="Li M."/>
        </authorList>
    </citation>
    <scope>NUCLEOTIDE SEQUENCE [LARGE SCALE GENOMIC DNA]</scope>
    <source>
        <strain evidence="6">SpSt-222</strain>
    </source>
</reference>
<dbReference type="EMBL" id="DSJL01000011">
    <property type="protein sequence ID" value="HEF65902.1"/>
    <property type="molecule type" value="Genomic_DNA"/>
</dbReference>